<evidence type="ECO:0000313" key="8">
    <source>
        <dbReference type="EMBL" id="KAG9239106.1"/>
    </source>
</evidence>
<keyword evidence="4 6" id="KW-1133">Transmembrane helix</keyword>
<dbReference type="SUPFAM" id="SSF81665">
    <property type="entry name" value="Calcium ATPase, transmembrane domain M"/>
    <property type="match status" value="1"/>
</dbReference>
<proteinExistence type="predicted"/>
<feature type="transmembrane region" description="Helical" evidence="6">
    <location>
        <begin position="98"/>
        <end position="121"/>
    </location>
</feature>
<gene>
    <name evidence="8" type="ORF">BJ875DRAFT_526986</name>
</gene>
<dbReference type="Gene3D" id="1.20.1110.10">
    <property type="entry name" value="Calcium-transporting ATPase, transmembrane domain"/>
    <property type="match status" value="1"/>
</dbReference>
<dbReference type="InterPro" id="IPR023214">
    <property type="entry name" value="HAD_sf"/>
</dbReference>
<evidence type="ECO:0000256" key="6">
    <source>
        <dbReference type="SAM" id="Phobius"/>
    </source>
</evidence>
<feature type="transmembrane region" description="Helical" evidence="6">
    <location>
        <begin position="234"/>
        <end position="253"/>
    </location>
</feature>
<accession>A0A9P7YSU1</accession>
<comment type="caution">
    <text evidence="8">The sequence shown here is derived from an EMBL/GenBank/DDBJ whole genome shotgun (WGS) entry which is preliminary data.</text>
</comment>
<dbReference type="SUPFAM" id="SSF56784">
    <property type="entry name" value="HAD-like"/>
    <property type="match status" value="1"/>
</dbReference>
<dbReference type="Gene3D" id="2.70.150.10">
    <property type="entry name" value="Calcium-transporting ATPase, cytoplasmic transduction domain A"/>
    <property type="match status" value="1"/>
</dbReference>
<dbReference type="EMBL" id="MU251361">
    <property type="protein sequence ID" value="KAG9239106.1"/>
    <property type="molecule type" value="Genomic_DNA"/>
</dbReference>
<comment type="subcellular location">
    <subcellularLocation>
        <location evidence="1">Membrane</location>
    </subcellularLocation>
</comment>
<dbReference type="InterPro" id="IPR004014">
    <property type="entry name" value="ATPase_P-typ_cation-transptr_N"/>
</dbReference>
<feature type="transmembrane region" description="Helical" evidence="6">
    <location>
        <begin position="273"/>
        <end position="294"/>
    </location>
</feature>
<dbReference type="InterPro" id="IPR036412">
    <property type="entry name" value="HAD-like_sf"/>
</dbReference>
<name>A0A9P7YSU1_9HELO</name>
<feature type="transmembrane region" description="Helical" evidence="6">
    <location>
        <begin position="551"/>
        <end position="572"/>
    </location>
</feature>
<dbReference type="GO" id="GO:0019829">
    <property type="term" value="F:ATPase-coupled monoatomic cation transmembrane transporter activity"/>
    <property type="evidence" value="ECO:0007669"/>
    <property type="project" value="TreeGrafter"/>
</dbReference>
<keyword evidence="3" id="KW-0460">Magnesium</keyword>
<dbReference type="SMART" id="SM00831">
    <property type="entry name" value="Cation_ATPase_N"/>
    <property type="match status" value="1"/>
</dbReference>
<dbReference type="GO" id="GO:0005886">
    <property type="term" value="C:plasma membrane"/>
    <property type="evidence" value="ECO:0007669"/>
    <property type="project" value="TreeGrafter"/>
</dbReference>
<evidence type="ECO:0000256" key="4">
    <source>
        <dbReference type="ARBA" id="ARBA00022989"/>
    </source>
</evidence>
<evidence type="ECO:0000256" key="2">
    <source>
        <dbReference type="ARBA" id="ARBA00022692"/>
    </source>
</evidence>
<dbReference type="SUPFAM" id="SSF81653">
    <property type="entry name" value="Calcium ATPase, transduction domain A"/>
    <property type="match status" value="1"/>
</dbReference>
<organism evidence="8 9">
    <name type="scientific">Amylocarpus encephaloides</name>
    <dbReference type="NCBI Taxonomy" id="45428"/>
    <lineage>
        <taxon>Eukaryota</taxon>
        <taxon>Fungi</taxon>
        <taxon>Dikarya</taxon>
        <taxon>Ascomycota</taxon>
        <taxon>Pezizomycotina</taxon>
        <taxon>Leotiomycetes</taxon>
        <taxon>Helotiales</taxon>
        <taxon>Helotiales incertae sedis</taxon>
        <taxon>Amylocarpus</taxon>
    </lineage>
</organism>
<keyword evidence="9" id="KW-1185">Reference proteome</keyword>
<keyword evidence="2 6" id="KW-0812">Transmembrane</keyword>
<dbReference type="InterPro" id="IPR059000">
    <property type="entry name" value="ATPase_P-type_domA"/>
</dbReference>
<dbReference type="SUPFAM" id="SSF81660">
    <property type="entry name" value="Metal cation-transporting ATPase, ATP-binding domain N"/>
    <property type="match status" value="1"/>
</dbReference>
<dbReference type="PANTHER" id="PTHR24093">
    <property type="entry name" value="CATION TRANSPORTING ATPASE"/>
    <property type="match status" value="1"/>
</dbReference>
<evidence type="ECO:0000256" key="5">
    <source>
        <dbReference type="ARBA" id="ARBA00023136"/>
    </source>
</evidence>
<evidence type="ECO:0000259" key="7">
    <source>
        <dbReference type="SMART" id="SM00831"/>
    </source>
</evidence>
<dbReference type="Pfam" id="PF00690">
    <property type="entry name" value="Cation_ATPase_N"/>
    <property type="match status" value="1"/>
</dbReference>
<evidence type="ECO:0000313" key="9">
    <source>
        <dbReference type="Proteomes" id="UP000824998"/>
    </source>
</evidence>
<dbReference type="Pfam" id="PF00122">
    <property type="entry name" value="E1-E2_ATPase"/>
    <property type="match status" value="1"/>
</dbReference>
<dbReference type="GO" id="GO:0000166">
    <property type="term" value="F:nucleotide binding"/>
    <property type="evidence" value="ECO:0007669"/>
    <property type="project" value="InterPro"/>
</dbReference>
<dbReference type="InterPro" id="IPR023299">
    <property type="entry name" value="ATPase_P-typ_cyto_dom_N"/>
</dbReference>
<dbReference type="Gene3D" id="3.40.1110.10">
    <property type="entry name" value="Calcium-transporting ATPase, cytoplasmic domain N"/>
    <property type="match status" value="1"/>
</dbReference>
<keyword evidence="5 6" id="KW-0472">Membrane</keyword>
<feature type="domain" description="Cation-transporting P-type ATPase N-terminal" evidence="7">
    <location>
        <begin position="45"/>
        <end position="118"/>
    </location>
</feature>
<dbReference type="OrthoDB" id="158672at2759"/>
<dbReference type="AlphaFoldDB" id="A0A9P7YSU1"/>
<evidence type="ECO:0000256" key="3">
    <source>
        <dbReference type="ARBA" id="ARBA00022842"/>
    </source>
</evidence>
<reference evidence="8" key="1">
    <citation type="journal article" date="2021" name="IMA Fungus">
        <title>Genomic characterization of three marine fungi, including Emericellopsis atlantica sp. nov. with signatures of a generalist lifestyle and marine biomass degradation.</title>
        <authorList>
            <person name="Hagestad O.C."/>
            <person name="Hou L."/>
            <person name="Andersen J.H."/>
            <person name="Hansen E.H."/>
            <person name="Altermark B."/>
            <person name="Li C."/>
            <person name="Kuhnert E."/>
            <person name="Cox R.J."/>
            <person name="Crous P.W."/>
            <person name="Spatafora J.W."/>
            <person name="Lail K."/>
            <person name="Amirebrahimi M."/>
            <person name="Lipzen A."/>
            <person name="Pangilinan J."/>
            <person name="Andreopoulos W."/>
            <person name="Hayes R.D."/>
            <person name="Ng V."/>
            <person name="Grigoriev I.V."/>
            <person name="Jackson S.A."/>
            <person name="Sutton T.D.S."/>
            <person name="Dobson A.D.W."/>
            <person name="Rama T."/>
        </authorList>
    </citation>
    <scope>NUCLEOTIDE SEQUENCE</scope>
    <source>
        <strain evidence="8">TRa018bII</strain>
    </source>
</reference>
<sequence>MFTEKTLYASAKAFLPIFGRKSTETEIAEKYGLFLNVPKNATLQVLASVPTHLLLSSLKSSKEGLRQDEIPGIRKTYGENIPSAQNPPKWWQLEFKALFDYFNALLIIIAVVSVVVGDIWFGHGHCWFVLRYSVPARNEGRGCCHQFARQHFYQCPSSQTPKRYSSTTMVVDSKGLVPGDIVLVGPGDTIACDCVVLESTNLSVGQSSLTGESQPQRKSPDILARNLPTTAFELSNILFMGANVISDTFIASIMNQLNKKRPLNTFQLQIRNITYLIIAIIITVFPIVNGFLLYCSPPVSLSVYFLQCFQLGEKISEISFNFGTLLSSCILRTDSNDGLLICNEVSSLDDNHRRHLTNKAAAFNADGYRAVLVATRKISSSDLHRNNFDGSDVDLTIEGLLAFLDPPKDDAKSSIARLHEQGVDVRCLTGDNLGLALKVCRDLEIVQQLDEEHLQAISGPELERIEGTDEIHGVVKHCKIFAKLTPNQKGQVIQSLKKQHGEMNISRVDTGQNAAKDCADTILAKKDISTIVDCVNTGRVTQGNTLKCLKMVLASNFGNILSVLIASAWLLFQRMTGL</sequence>
<evidence type="ECO:0000256" key="1">
    <source>
        <dbReference type="ARBA" id="ARBA00004370"/>
    </source>
</evidence>
<dbReference type="InterPro" id="IPR008250">
    <property type="entry name" value="ATPase_P-typ_transduc_dom_A_sf"/>
</dbReference>
<dbReference type="InterPro" id="IPR023298">
    <property type="entry name" value="ATPase_P-typ_TM_dom_sf"/>
</dbReference>
<dbReference type="PANTHER" id="PTHR24093:SF128">
    <property type="entry name" value="MAGNESIUM-TRANSPORTING ATPASE, P-TYPE 1"/>
    <property type="match status" value="1"/>
</dbReference>
<protein>
    <recommendedName>
        <fullName evidence="7">Cation-transporting P-type ATPase N-terminal domain-containing protein</fullName>
    </recommendedName>
</protein>
<dbReference type="Proteomes" id="UP000824998">
    <property type="component" value="Unassembled WGS sequence"/>
</dbReference>
<dbReference type="Gene3D" id="3.40.50.1000">
    <property type="entry name" value="HAD superfamily/HAD-like"/>
    <property type="match status" value="2"/>
</dbReference>